<organism evidence="1 2">
    <name type="scientific">Heliophilum fasciatum</name>
    <dbReference type="NCBI Taxonomy" id="35700"/>
    <lineage>
        <taxon>Bacteria</taxon>
        <taxon>Bacillati</taxon>
        <taxon>Bacillota</taxon>
        <taxon>Clostridia</taxon>
        <taxon>Eubacteriales</taxon>
        <taxon>Heliobacteriaceae</taxon>
        <taxon>Heliophilum</taxon>
    </lineage>
</organism>
<dbReference type="SUPFAM" id="SSF56784">
    <property type="entry name" value="HAD-like"/>
    <property type="match status" value="1"/>
</dbReference>
<gene>
    <name evidence="1" type="ORF">EDD73_10660</name>
</gene>
<dbReference type="Proteomes" id="UP000294813">
    <property type="component" value="Unassembled WGS sequence"/>
</dbReference>
<reference evidence="1 2" key="1">
    <citation type="submission" date="2019-03" db="EMBL/GenBank/DDBJ databases">
        <title>Genomic Encyclopedia of Type Strains, Phase IV (KMG-IV): sequencing the most valuable type-strain genomes for metagenomic binning, comparative biology and taxonomic classification.</title>
        <authorList>
            <person name="Goeker M."/>
        </authorList>
    </citation>
    <scope>NUCLEOTIDE SEQUENCE [LARGE SCALE GENOMIC DNA]</scope>
    <source>
        <strain evidence="1 2">DSM 11170</strain>
    </source>
</reference>
<dbReference type="SFLD" id="SFLDG01135">
    <property type="entry name" value="C1.5.6:_HAD__Beta-PGM__Phospha"/>
    <property type="match status" value="1"/>
</dbReference>
<dbReference type="SFLD" id="SFLDS00003">
    <property type="entry name" value="Haloacid_Dehalogenase"/>
    <property type="match status" value="1"/>
</dbReference>
<dbReference type="AlphaFoldDB" id="A0A4R2RRR2"/>
<proteinExistence type="predicted"/>
<accession>A0A4R2RRR2</accession>
<name>A0A4R2RRR2_9FIRM</name>
<dbReference type="InterPro" id="IPR050155">
    <property type="entry name" value="HAD-like_hydrolase_sf"/>
</dbReference>
<keyword evidence="2" id="KW-1185">Reference proteome</keyword>
<comment type="caution">
    <text evidence="1">The sequence shown here is derived from an EMBL/GenBank/DDBJ whole genome shotgun (WGS) entry which is preliminary data.</text>
</comment>
<dbReference type="GO" id="GO:0005829">
    <property type="term" value="C:cytosol"/>
    <property type="evidence" value="ECO:0007669"/>
    <property type="project" value="TreeGrafter"/>
</dbReference>
<dbReference type="SFLD" id="SFLDG01129">
    <property type="entry name" value="C1.5:_HAD__Beta-PGM__Phosphata"/>
    <property type="match status" value="1"/>
</dbReference>
<dbReference type="PRINTS" id="PR00413">
    <property type="entry name" value="HADHALOGNASE"/>
</dbReference>
<dbReference type="InterPro" id="IPR036412">
    <property type="entry name" value="HAD-like_sf"/>
</dbReference>
<dbReference type="Gene3D" id="3.40.50.1000">
    <property type="entry name" value="HAD superfamily/HAD-like"/>
    <property type="match status" value="1"/>
</dbReference>
<dbReference type="GO" id="GO:0006281">
    <property type="term" value="P:DNA repair"/>
    <property type="evidence" value="ECO:0007669"/>
    <property type="project" value="TreeGrafter"/>
</dbReference>
<dbReference type="Gene3D" id="1.10.150.240">
    <property type="entry name" value="Putative phosphatase, domain 2"/>
    <property type="match status" value="1"/>
</dbReference>
<dbReference type="InterPro" id="IPR023214">
    <property type="entry name" value="HAD_sf"/>
</dbReference>
<dbReference type="OrthoDB" id="9807630at2"/>
<dbReference type="InterPro" id="IPR006439">
    <property type="entry name" value="HAD-SF_hydro_IA"/>
</dbReference>
<evidence type="ECO:0000313" key="2">
    <source>
        <dbReference type="Proteomes" id="UP000294813"/>
    </source>
</evidence>
<protein>
    <submittedName>
        <fullName evidence="1">Phosphoglycolate phosphatase</fullName>
    </submittedName>
</protein>
<dbReference type="GO" id="GO:0008967">
    <property type="term" value="F:phosphoglycolate phosphatase activity"/>
    <property type="evidence" value="ECO:0007669"/>
    <property type="project" value="TreeGrafter"/>
</dbReference>
<dbReference type="PANTHER" id="PTHR43434:SF1">
    <property type="entry name" value="PHOSPHOGLYCOLATE PHOSPHATASE"/>
    <property type="match status" value="1"/>
</dbReference>
<evidence type="ECO:0000313" key="1">
    <source>
        <dbReference type="EMBL" id="TCP65177.1"/>
    </source>
</evidence>
<sequence length="218" mass="24716">MPYRAVLFDLDGTLLDTLDGLADAMNRVLARSGYPTHDRSSYRYFVGNGLRNTVWSALPPEARDDTTFAQCFDAMQREYSRCWPDQTKPYPGIPELIAELQQRGLILTILSNKIDEWTQQMASHYFAPGTFSLIFGERAHVPRKPDPSGALEIADRLQIPPEQFLYLGDTRTDMETATTSGMVAVGVTWGFRPAEELKRYGARHLIDHPLELLQLLPR</sequence>
<dbReference type="PANTHER" id="PTHR43434">
    <property type="entry name" value="PHOSPHOGLYCOLATE PHOSPHATASE"/>
    <property type="match status" value="1"/>
</dbReference>
<dbReference type="InterPro" id="IPR023198">
    <property type="entry name" value="PGP-like_dom2"/>
</dbReference>
<dbReference type="InterPro" id="IPR041492">
    <property type="entry name" value="HAD_2"/>
</dbReference>
<dbReference type="EMBL" id="SLXT01000006">
    <property type="protein sequence ID" value="TCP65177.1"/>
    <property type="molecule type" value="Genomic_DNA"/>
</dbReference>
<dbReference type="Pfam" id="PF13419">
    <property type="entry name" value="HAD_2"/>
    <property type="match status" value="1"/>
</dbReference>